<evidence type="ECO:0000256" key="3">
    <source>
        <dbReference type="ARBA" id="ARBA00022737"/>
    </source>
</evidence>
<dbReference type="EMBL" id="CATQJA010002657">
    <property type="protein sequence ID" value="CAJ0579459.1"/>
    <property type="molecule type" value="Genomic_DNA"/>
</dbReference>
<evidence type="ECO:0000256" key="4">
    <source>
        <dbReference type="ARBA" id="ARBA00022771"/>
    </source>
</evidence>
<keyword evidence="2" id="KW-0479">Metal-binding</keyword>
<feature type="domain" description="C2H2-type" evidence="9">
    <location>
        <begin position="179"/>
        <end position="206"/>
    </location>
</feature>
<dbReference type="SMART" id="SM00355">
    <property type="entry name" value="ZnF_C2H2"/>
    <property type="match status" value="7"/>
</dbReference>
<dbReference type="PROSITE" id="PS00028">
    <property type="entry name" value="ZINC_FINGER_C2H2_1"/>
    <property type="match status" value="6"/>
</dbReference>
<keyword evidence="4 7" id="KW-0863">Zinc-finger</keyword>
<feature type="domain" description="C2H2-type" evidence="9">
    <location>
        <begin position="207"/>
        <end position="234"/>
    </location>
</feature>
<evidence type="ECO:0000256" key="6">
    <source>
        <dbReference type="ARBA" id="ARBA00023242"/>
    </source>
</evidence>
<name>A0AA36D3Z5_9BILA</name>
<dbReference type="InterPro" id="IPR050331">
    <property type="entry name" value="Zinc_finger"/>
</dbReference>
<keyword evidence="11" id="KW-1185">Reference proteome</keyword>
<dbReference type="GO" id="GO:0010468">
    <property type="term" value="P:regulation of gene expression"/>
    <property type="evidence" value="ECO:0007669"/>
    <property type="project" value="TreeGrafter"/>
</dbReference>
<accession>A0AA36D3Z5</accession>
<evidence type="ECO:0000256" key="1">
    <source>
        <dbReference type="ARBA" id="ARBA00004123"/>
    </source>
</evidence>
<evidence type="ECO:0000313" key="10">
    <source>
        <dbReference type="EMBL" id="CAJ0579459.1"/>
    </source>
</evidence>
<evidence type="ECO:0000313" key="11">
    <source>
        <dbReference type="Proteomes" id="UP001177023"/>
    </source>
</evidence>
<keyword evidence="6" id="KW-0539">Nucleus</keyword>
<comment type="caution">
    <text evidence="10">The sequence shown here is derived from an EMBL/GenBank/DDBJ whole genome shotgun (WGS) entry which is preliminary data.</text>
</comment>
<comment type="subcellular location">
    <subcellularLocation>
        <location evidence="1">Nucleus</location>
    </subcellularLocation>
</comment>
<proteinExistence type="predicted"/>
<dbReference type="GO" id="GO:0008270">
    <property type="term" value="F:zinc ion binding"/>
    <property type="evidence" value="ECO:0007669"/>
    <property type="project" value="UniProtKB-KW"/>
</dbReference>
<dbReference type="PANTHER" id="PTHR16515:SF66">
    <property type="entry name" value="C2H2-TYPE DOMAIN-CONTAINING PROTEIN"/>
    <property type="match status" value="1"/>
</dbReference>
<gene>
    <name evidence="10" type="ORF">MSPICULIGERA_LOCUS17675</name>
</gene>
<feature type="region of interest" description="Disordered" evidence="8">
    <location>
        <begin position="328"/>
        <end position="371"/>
    </location>
</feature>
<dbReference type="InterPro" id="IPR013087">
    <property type="entry name" value="Znf_C2H2_type"/>
</dbReference>
<dbReference type="PANTHER" id="PTHR16515">
    <property type="entry name" value="PR DOMAIN ZINC FINGER PROTEIN"/>
    <property type="match status" value="1"/>
</dbReference>
<dbReference type="Proteomes" id="UP001177023">
    <property type="component" value="Unassembled WGS sequence"/>
</dbReference>
<dbReference type="FunFam" id="3.30.160.60:FF:000145">
    <property type="entry name" value="Zinc finger protein 574"/>
    <property type="match status" value="1"/>
</dbReference>
<dbReference type="FunFam" id="3.30.160.60:FF:001273">
    <property type="entry name" value="Zinc finger protein"/>
    <property type="match status" value="1"/>
</dbReference>
<evidence type="ECO:0000256" key="2">
    <source>
        <dbReference type="ARBA" id="ARBA00022723"/>
    </source>
</evidence>
<dbReference type="FunFam" id="3.30.160.60:FF:001513">
    <property type="entry name" value="Zinc finger, C2H2 type"/>
    <property type="match status" value="1"/>
</dbReference>
<organism evidence="10 11">
    <name type="scientific">Mesorhabditis spiculigera</name>
    <dbReference type="NCBI Taxonomy" id="96644"/>
    <lineage>
        <taxon>Eukaryota</taxon>
        <taxon>Metazoa</taxon>
        <taxon>Ecdysozoa</taxon>
        <taxon>Nematoda</taxon>
        <taxon>Chromadorea</taxon>
        <taxon>Rhabditida</taxon>
        <taxon>Rhabditina</taxon>
        <taxon>Rhabditomorpha</taxon>
        <taxon>Rhabditoidea</taxon>
        <taxon>Rhabditidae</taxon>
        <taxon>Mesorhabditinae</taxon>
        <taxon>Mesorhabditis</taxon>
    </lineage>
</organism>
<keyword evidence="5" id="KW-0862">Zinc</keyword>
<evidence type="ECO:0000259" key="9">
    <source>
        <dbReference type="PROSITE" id="PS50157"/>
    </source>
</evidence>
<feature type="compositionally biased region" description="Acidic residues" evidence="8">
    <location>
        <begin position="54"/>
        <end position="63"/>
    </location>
</feature>
<feature type="compositionally biased region" description="Polar residues" evidence="8">
    <location>
        <begin position="65"/>
        <end position="80"/>
    </location>
</feature>
<feature type="non-terminal residue" evidence="10">
    <location>
        <position position="464"/>
    </location>
</feature>
<feature type="domain" description="C2H2-type" evidence="9">
    <location>
        <begin position="151"/>
        <end position="178"/>
    </location>
</feature>
<keyword evidence="3" id="KW-0677">Repeat</keyword>
<protein>
    <recommendedName>
        <fullName evidence="9">C2H2-type domain-containing protein</fullName>
    </recommendedName>
</protein>
<feature type="domain" description="C2H2-type" evidence="9">
    <location>
        <begin position="123"/>
        <end position="150"/>
    </location>
</feature>
<dbReference type="Pfam" id="PF00096">
    <property type="entry name" value="zf-C2H2"/>
    <property type="match status" value="4"/>
</dbReference>
<evidence type="ECO:0000256" key="5">
    <source>
        <dbReference type="ARBA" id="ARBA00022833"/>
    </source>
</evidence>
<dbReference type="AlphaFoldDB" id="A0AA36D3Z5"/>
<reference evidence="10" key="1">
    <citation type="submission" date="2023-06" db="EMBL/GenBank/DDBJ databases">
        <authorList>
            <person name="Delattre M."/>
        </authorList>
    </citation>
    <scope>NUCLEOTIDE SEQUENCE</scope>
    <source>
        <strain evidence="10">AF72</strain>
    </source>
</reference>
<sequence>MADDCRYVCLDCPTSFHSLQLLLDHGTATHNKDAAAKQDTLEMKLDLKEELDAEIEDDDDEMDTSIPNTPSPTGTENSGSMLEDGGTPTLINKNQCRFCGHIFDDQSELSAHYTSAHADRKHYSCPQCPAVFAVKRELATHSRTHQGATPFTCEECGKEFGTRQLLKKHCMWHSGKRNHVCPQCNSAFFQKGHLTQHLMIHRGSRPHVCSLCQKTFIFKFDLNRHMKIHAEKGLPCPNCPQAFARHKQLHDHMIKCKSMLHEASPAAPSTPLPNNERRASMPILSTIQQSLPAPRPVLPFHPSSINLSSFSPEEITRADPLRQPLSVVAPSPQRDEEEPATPSISDSATSSSCPSSPQKTSPILQSRSRSTTPAMHLVVDGGVENKCCSDCERERARARALECEMGVERERLRQARRALEVVGEVVHEVVGQSVLCSPFDPSFALRTRHAFQQIHQALHNATQC</sequence>
<dbReference type="InterPro" id="IPR036236">
    <property type="entry name" value="Znf_C2H2_sf"/>
</dbReference>
<evidence type="ECO:0000256" key="8">
    <source>
        <dbReference type="SAM" id="MobiDB-lite"/>
    </source>
</evidence>
<dbReference type="SUPFAM" id="SSF57667">
    <property type="entry name" value="beta-beta-alpha zinc fingers"/>
    <property type="match status" value="3"/>
</dbReference>
<feature type="compositionally biased region" description="Low complexity" evidence="8">
    <location>
        <begin position="340"/>
        <end position="362"/>
    </location>
</feature>
<evidence type="ECO:0000256" key="7">
    <source>
        <dbReference type="PROSITE-ProRule" id="PRU00042"/>
    </source>
</evidence>
<dbReference type="GO" id="GO:0005634">
    <property type="term" value="C:nucleus"/>
    <property type="evidence" value="ECO:0007669"/>
    <property type="project" value="UniProtKB-SubCell"/>
</dbReference>
<feature type="domain" description="C2H2-type" evidence="9">
    <location>
        <begin position="94"/>
        <end position="122"/>
    </location>
</feature>
<feature type="region of interest" description="Disordered" evidence="8">
    <location>
        <begin position="54"/>
        <end position="86"/>
    </location>
</feature>
<dbReference type="Gene3D" id="3.30.160.60">
    <property type="entry name" value="Classic Zinc Finger"/>
    <property type="match status" value="4"/>
</dbReference>
<dbReference type="PROSITE" id="PS50157">
    <property type="entry name" value="ZINC_FINGER_C2H2_2"/>
    <property type="match status" value="5"/>
</dbReference>